<dbReference type="InterPro" id="IPR009049">
    <property type="entry name" value="Argininosuccinate_lyase"/>
</dbReference>
<dbReference type="GO" id="GO:0042450">
    <property type="term" value="P:L-arginine biosynthetic process via ornithine"/>
    <property type="evidence" value="ECO:0007669"/>
    <property type="project" value="InterPro"/>
</dbReference>
<keyword evidence="4" id="KW-0456">Lyase</keyword>
<dbReference type="Pfam" id="PF00206">
    <property type="entry name" value="Lyase_1"/>
    <property type="match status" value="1"/>
</dbReference>
<keyword evidence="5" id="KW-1185">Reference proteome</keyword>
<gene>
    <name evidence="4" type="ORF">Ctob_004118</name>
</gene>
<sequence length="1053" mass="113066">MSKLWGGRFTGKTDPVMERFNLSLDVDKVMWAADIDGSIGYSRALQKAGVITAEEGEAIRSGLVAVRAEWAAGTFEVKPGDEDIHTANERRLTELVGAVGGKVHTGRSRNDQVVTDLRMHLRGVCARLGELVRNLVRTAAKRAAAEADILMPGYTHLQSAQPVRWGHWMLAHAASWRRDGERLAQIAERMNECPLGSGALAGNPFGIDREALAADLGFARPTANSIDGVTDRDFVVELTFWCSLLMTHLSKYGEDLIIFSTQEFGFVRLSDAYSTGSSLMPQKKNPDALELLRGKSGRTIGHLVSLLTMLKGLPTAYNKDMQEDKQALFDALDTAEAGLQIADGVLATLTPQPDRMRAALNSFMLATDLSEYLVRKGVPFRETHHISGRAVMAVWDFDAAAERRDSTGGTSKRSVLEQAKQLELWAGSDIPTAPPAAPAEPALEAQGVKVAGGMHKFDASEVDVHGGNATADDFLDAFGITKATFRGITYSATVVPASDASQPPLVLLPPIGVGIDRTFCKPFVEAWSTLAPGPALHVIDVVGVGDSSPKPKMKRPFGGWSEPPRTPTEWAEQTLSYVREHVGEPCIIVGQSNLCAVALEAAELSGASGLVRGIVLVGPPAVEALSIDKPPEKVQKVWRLVGSPIGAALFRFARRRAFLASFSKKNLFADPSKVDDEYLDICVAGAKDASSRHAVFSFVAGTWRKNYTPLLGRLTLPTLIVSGRDIGAGEGVGNAPSAPSEVDKTSYKGLLSWFSVWRKEGRGGRFAQVARDLGTDPAAKLRDFVGAMPAAAAAGTVETAMLPGWNVLVYESPSELAIEIGGFVRRRFGASDEAGRASEPSSEPTVQPTLELIMNFLAVYLETADLETVTIKGIKQTLSTELGAEEGMSYGHWWLKESIDKFSMARLLLPPPEPLGPPARIRVVSGERGIDCSGTYNLIPGQLRNGGPCYTREGGTGAIYYDGTYWKICFTGNGAVETGWNFSQSGDCTRVPLGSWDASKRQMSESARDYSSLTLEASPDAGAPPPALAQGMLCRMTSMPEVELGSGIVAGET</sequence>
<dbReference type="SUPFAM" id="SSF48557">
    <property type="entry name" value="L-aspartase-like"/>
    <property type="match status" value="1"/>
</dbReference>
<dbReference type="FunFam" id="1.10.275.10:FF:000002">
    <property type="entry name" value="Argininosuccinate lyase"/>
    <property type="match status" value="1"/>
</dbReference>
<dbReference type="InterPro" id="IPR022761">
    <property type="entry name" value="Fumarate_lyase_N"/>
</dbReference>
<feature type="domain" description="Argininosuccinate lyase C-terminal" evidence="3">
    <location>
        <begin position="363"/>
        <end position="392"/>
    </location>
</feature>
<comment type="caution">
    <text evidence="4">The sequence shown here is derived from an EMBL/GenBank/DDBJ whole genome shotgun (WGS) entry which is preliminary data.</text>
</comment>
<dbReference type="EMBL" id="JWZX01002730">
    <property type="protein sequence ID" value="KOO27328.1"/>
    <property type="molecule type" value="Genomic_DNA"/>
</dbReference>
<dbReference type="InterPro" id="IPR029058">
    <property type="entry name" value="AB_hydrolase_fold"/>
</dbReference>
<dbReference type="Pfam" id="PF14698">
    <property type="entry name" value="ASL_C2"/>
    <property type="match status" value="1"/>
</dbReference>
<dbReference type="InterPro" id="IPR000362">
    <property type="entry name" value="Fumarate_lyase_fam"/>
</dbReference>
<protein>
    <submittedName>
        <fullName evidence="4">Argininosuccinate lyase</fullName>
    </submittedName>
</protein>
<feature type="domain" description="Fumarate lyase N-terminal" evidence="2">
    <location>
        <begin position="7"/>
        <end position="301"/>
    </location>
</feature>
<dbReference type="InterPro" id="IPR024083">
    <property type="entry name" value="Fumarase/histidase_N"/>
</dbReference>
<evidence type="ECO:0000313" key="5">
    <source>
        <dbReference type="Proteomes" id="UP000037460"/>
    </source>
</evidence>
<organism evidence="4 5">
    <name type="scientific">Chrysochromulina tobinii</name>
    <dbReference type="NCBI Taxonomy" id="1460289"/>
    <lineage>
        <taxon>Eukaryota</taxon>
        <taxon>Haptista</taxon>
        <taxon>Haptophyta</taxon>
        <taxon>Prymnesiophyceae</taxon>
        <taxon>Prymnesiales</taxon>
        <taxon>Chrysochromulinaceae</taxon>
        <taxon>Chrysochromulina</taxon>
    </lineage>
</organism>
<dbReference type="Proteomes" id="UP000037460">
    <property type="component" value="Unassembled WGS sequence"/>
</dbReference>
<dbReference type="PANTHER" id="PTHR43814">
    <property type="entry name" value="ARGININOSUCCINATE LYASE"/>
    <property type="match status" value="1"/>
</dbReference>
<dbReference type="InterPro" id="IPR008948">
    <property type="entry name" value="L-Aspartase-like"/>
</dbReference>
<dbReference type="FunFam" id="1.20.200.10:FF:000002">
    <property type="entry name" value="Argininosuccinate lyase"/>
    <property type="match status" value="1"/>
</dbReference>
<dbReference type="Gene3D" id="1.10.275.10">
    <property type="entry name" value="Fumarase/aspartase (N-terminal domain)"/>
    <property type="match status" value="1"/>
</dbReference>
<dbReference type="Gene3D" id="1.10.40.30">
    <property type="entry name" value="Fumarase/aspartase (C-terminal domain)"/>
    <property type="match status" value="1"/>
</dbReference>
<dbReference type="PRINTS" id="PR00149">
    <property type="entry name" value="FUMRATELYASE"/>
</dbReference>
<feature type="non-terminal residue" evidence="4">
    <location>
        <position position="1053"/>
    </location>
</feature>
<dbReference type="HAMAP" id="MF_00006">
    <property type="entry name" value="Arg_succ_lyase"/>
    <property type="match status" value="1"/>
</dbReference>
<dbReference type="CDD" id="cd01359">
    <property type="entry name" value="Argininosuccinate_lyase"/>
    <property type="match status" value="1"/>
</dbReference>
<dbReference type="Gene3D" id="1.20.200.10">
    <property type="entry name" value="Fumarase/aspartase (Central domain)"/>
    <property type="match status" value="1"/>
</dbReference>
<dbReference type="InterPro" id="IPR020557">
    <property type="entry name" value="Fumarate_lyase_CS"/>
</dbReference>
<evidence type="ECO:0000259" key="3">
    <source>
        <dbReference type="Pfam" id="PF14698"/>
    </source>
</evidence>
<dbReference type="SUPFAM" id="SSF53474">
    <property type="entry name" value="alpha/beta-Hydrolases"/>
    <property type="match status" value="1"/>
</dbReference>
<evidence type="ECO:0000259" key="2">
    <source>
        <dbReference type="Pfam" id="PF00206"/>
    </source>
</evidence>
<dbReference type="InterPro" id="IPR029419">
    <property type="entry name" value="Arg_succ_lyase_C"/>
</dbReference>
<dbReference type="Gene3D" id="3.40.50.1820">
    <property type="entry name" value="alpha/beta hydrolase"/>
    <property type="match status" value="1"/>
</dbReference>
<proteinExistence type="inferred from homology"/>
<dbReference type="GO" id="GO:0005829">
    <property type="term" value="C:cytosol"/>
    <property type="evidence" value="ECO:0007669"/>
    <property type="project" value="TreeGrafter"/>
</dbReference>
<dbReference type="PRINTS" id="PR00145">
    <property type="entry name" value="ARGSUCLYASE"/>
</dbReference>
<dbReference type="PROSITE" id="PS00163">
    <property type="entry name" value="FUMARATE_LYASES"/>
    <property type="match status" value="1"/>
</dbReference>
<accession>A0A0M0JM37</accession>
<reference evidence="5" key="1">
    <citation type="journal article" date="2015" name="PLoS Genet.">
        <title>Genome Sequence and Transcriptome Analyses of Chrysochromulina tobin: Metabolic Tools for Enhanced Algal Fitness in the Prominent Order Prymnesiales (Haptophyceae).</title>
        <authorList>
            <person name="Hovde B.T."/>
            <person name="Deodato C.R."/>
            <person name="Hunsperger H.M."/>
            <person name="Ryken S.A."/>
            <person name="Yost W."/>
            <person name="Jha R.K."/>
            <person name="Patterson J."/>
            <person name="Monnat R.J. Jr."/>
            <person name="Barlow S.B."/>
            <person name="Starkenburg S.R."/>
            <person name="Cattolico R.A."/>
        </authorList>
    </citation>
    <scope>NUCLEOTIDE SEQUENCE</scope>
    <source>
        <strain evidence="5">CCMP291</strain>
    </source>
</reference>
<dbReference type="AlphaFoldDB" id="A0A0M0JM37"/>
<evidence type="ECO:0000313" key="4">
    <source>
        <dbReference type="EMBL" id="KOO27328.1"/>
    </source>
</evidence>
<dbReference type="PANTHER" id="PTHR43814:SF1">
    <property type="entry name" value="ARGININOSUCCINATE LYASE"/>
    <property type="match status" value="1"/>
</dbReference>
<dbReference type="NCBIfam" id="TIGR00838">
    <property type="entry name" value="argH"/>
    <property type="match status" value="1"/>
</dbReference>
<comment type="similarity">
    <text evidence="1">Belongs to the lyase 1 family. Argininosuccinate lyase subfamily.</text>
</comment>
<name>A0A0M0JM37_9EUKA</name>
<evidence type="ECO:0000256" key="1">
    <source>
        <dbReference type="ARBA" id="ARBA00010755"/>
    </source>
</evidence>
<dbReference type="OrthoDB" id="2561043at2759"/>
<dbReference type="GO" id="GO:0004056">
    <property type="term" value="F:argininosuccinate lyase activity"/>
    <property type="evidence" value="ECO:0007669"/>
    <property type="project" value="InterPro"/>
</dbReference>